<accession>A0A6J5QKY3</accession>
<evidence type="ECO:0000313" key="1">
    <source>
        <dbReference type="EMBL" id="CAB4185023.1"/>
    </source>
</evidence>
<sequence length="196" mass="21603">MQTSEPARTLILITGYARAGKDTLADGLVKEAKHPVHRFNFADTLKIACDNYIEQLGLAGSFYDEDFKVRHRSFLVAAGTFARSIDCDVFASAFVAECDAWASSHAIIGEPMTVICSDWRYMNELRIPDSTLGLCGWRIITVHVTTSNVEAANEEEGKSIGEIIRQAPLGYSYYFAPNSKAAIQTEGRMLARTLGI</sequence>
<protein>
    <submittedName>
        <fullName evidence="1">Uncharacterized protein</fullName>
    </submittedName>
</protein>
<dbReference type="InterPro" id="IPR027417">
    <property type="entry name" value="P-loop_NTPase"/>
</dbReference>
<dbReference type="Gene3D" id="3.40.50.300">
    <property type="entry name" value="P-loop containing nucleotide triphosphate hydrolases"/>
    <property type="match status" value="1"/>
</dbReference>
<proteinExistence type="predicted"/>
<gene>
    <name evidence="1" type="ORF">UFOVP1118_14</name>
</gene>
<reference evidence="1" key="1">
    <citation type="submission" date="2020-05" db="EMBL/GenBank/DDBJ databases">
        <authorList>
            <person name="Chiriac C."/>
            <person name="Salcher M."/>
            <person name="Ghai R."/>
            <person name="Kavagutti S V."/>
        </authorList>
    </citation>
    <scope>NUCLEOTIDE SEQUENCE</scope>
</reference>
<organism evidence="1">
    <name type="scientific">uncultured Caudovirales phage</name>
    <dbReference type="NCBI Taxonomy" id="2100421"/>
    <lineage>
        <taxon>Viruses</taxon>
        <taxon>Duplodnaviria</taxon>
        <taxon>Heunggongvirae</taxon>
        <taxon>Uroviricota</taxon>
        <taxon>Caudoviricetes</taxon>
        <taxon>Peduoviridae</taxon>
        <taxon>Maltschvirus</taxon>
        <taxon>Maltschvirus maltsch</taxon>
    </lineage>
</organism>
<dbReference type="EMBL" id="LR797073">
    <property type="protein sequence ID" value="CAB4185023.1"/>
    <property type="molecule type" value="Genomic_DNA"/>
</dbReference>
<name>A0A6J5QKY3_9CAUD</name>